<dbReference type="SUPFAM" id="SSF56322">
    <property type="entry name" value="ADC synthase"/>
    <property type="match status" value="1"/>
</dbReference>
<organism evidence="2 3">
    <name type="scientific">Gaiella occulta</name>
    <dbReference type="NCBI Taxonomy" id="1002870"/>
    <lineage>
        <taxon>Bacteria</taxon>
        <taxon>Bacillati</taxon>
        <taxon>Actinomycetota</taxon>
        <taxon>Thermoleophilia</taxon>
        <taxon>Gaiellales</taxon>
        <taxon>Gaiellaceae</taxon>
        <taxon>Gaiella</taxon>
    </lineage>
</organism>
<dbReference type="PANTHER" id="PTHR11236:SF9">
    <property type="entry name" value="ANTHRANILATE SYNTHASE COMPONENT 1"/>
    <property type="match status" value="1"/>
</dbReference>
<dbReference type="InterPro" id="IPR019999">
    <property type="entry name" value="Anth_synth_I-like"/>
</dbReference>
<dbReference type="Pfam" id="PF00425">
    <property type="entry name" value="Chorismate_bind"/>
    <property type="match status" value="1"/>
</dbReference>
<dbReference type="Gene3D" id="3.60.120.10">
    <property type="entry name" value="Anthranilate synthase"/>
    <property type="match status" value="1"/>
</dbReference>
<dbReference type="GO" id="GO:0000162">
    <property type="term" value="P:L-tryptophan biosynthetic process"/>
    <property type="evidence" value="ECO:0007669"/>
    <property type="project" value="TreeGrafter"/>
</dbReference>
<dbReference type="InterPro" id="IPR005801">
    <property type="entry name" value="ADC_synthase"/>
</dbReference>
<name>A0A7M2YXE6_9ACTN</name>
<dbReference type="RefSeq" id="WP_114796658.1">
    <property type="nucleotide sequence ID" value="NZ_QQZY01000005.1"/>
</dbReference>
<gene>
    <name evidence="2" type="ORF">Gocc_2245</name>
</gene>
<dbReference type="PANTHER" id="PTHR11236">
    <property type="entry name" value="AMINOBENZOATE/ANTHRANILATE SYNTHASE"/>
    <property type="match status" value="1"/>
</dbReference>
<dbReference type="EMBL" id="QQZY01000005">
    <property type="protein sequence ID" value="RDI74148.1"/>
    <property type="molecule type" value="Genomic_DNA"/>
</dbReference>
<evidence type="ECO:0000259" key="1">
    <source>
        <dbReference type="Pfam" id="PF00425"/>
    </source>
</evidence>
<comment type="caution">
    <text evidence="2">The sequence shown here is derived from an EMBL/GenBank/DDBJ whole genome shotgun (WGS) entry which is preliminary data.</text>
</comment>
<sequence length="369" mass="39085">MSGELLEVREAAGAFDRIEAWLRERGFFQPGGEHLVADLYLGYGLSEVLRRSHGAAPPEPCPLPLAACAVRPAQYVVEYENETATSVRIGPWERTWSAAAYGRAVAAVRAAIARGDVYQVNLVQHLSASFAGEAGALAARLAPLRPHTREPFRGNGWTVVSASPELFLARRGRRVWTCPIKGTRAVGGAIELARSTKDAAEHVMIVDLERNDLSRVCVPGSVRWPELMATRRLAGVEHMVSTVEGTLREGVGLAELLAATFPGGSITGAPKIAAIDLIAELEPVGRGASMGALGRVQGNGDLDLALTIRTFAVADGTIHLWVGGGVVWDSSPSAEVEESWTKARPLFAALGTPPPVLAAAGARTAVRSP</sequence>
<dbReference type="Proteomes" id="UP000254134">
    <property type="component" value="Unassembled WGS sequence"/>
</dbReference>
<feature type="domain" description="Chorismate-utilising enzyme C-terminal" evidence="1">
    <location>
        <begin position="99"/>
        <end position="342"/>
    </location>
</feature>
<evidence type="ECO:0000313" key="3">
    <source>
        <dbReference type="Proteomes" id="UP000254134"/>
    </source>
</evidence>
<proteinExistence type="predicted"/>
<reference evidence="3" key="2">
    <citation type="journal article" date="2019" name="MicrobiologyOpen">
        <title>High-quality draft genome sequence of Gaiella occulta isolated from a 150 meter deep mineral water borehole and comparison with the genome sequences of other deep-branching lineages of the phylum Actinobacteria.</title>
        <authorList>
            <person name="Severino R."/>
            <person name="Froufe H.J.C."/>
            <person name="Barroso C."/>
            <person name="Albuquerque L."/>
            <person name="Lobo-da-Cunha A."/>
            <person name="da Costa M.S."/>
            <person name="Egas C."/>
        </authorList>
    </citation>
    <scope>NUCLEOTIDE SEQUENCE [LARGE SCALE GENOMIC DNA]</scope>
    <source>
        <strain evidence="3">F2-233</strain>
    </source>
</reference>
<dbReference type="InterPro" id="IPR015890">
    <property type="entry name" value="Chorismate_C"/>
</dbReference>
<keyword evidence="3" id="KW-1185">Reference proteome</keyword>
<accession>A0A7M2YXE6</accession>
<dbReference type="PRINTS" id="PR00095">
    <property type="entry name" value="ANTSNTHASEI"/>
</dbReference>
<evidence type="ECO:0000313" key="2">
    <source>
        <dbReference type="EMBL" id="RDI74148.1"/>
    </source>
</evidence>
<reference evidence="2 3" key="1">
    <citation type="submission" date="2018-07" db="EMBL/GenBank/DDBJ databases">
        <title>High-quality-draft genome sequence of Gaiella occulta.</title>
        <authorList>
            <person name="Severino R."/>
            <person name="Froufe H.J.C."/>
            <person name="Rainey F.A."/>
            <person name="Barroso C."/>
            <person name="Albuquerque L."/>
            <person name="Lobo-Da-Cunha A."/>
            <person name="Da Costa M.S."/>
            <person name="Egas C."/>
        </authorList>
    </citation>
    <scope>NUCLEOTIDE SEQUENCE [LARGE SCALE GENOMIC DNA]</scope>
    <source>
        <strain evidence="2 3">F2-233</strain>
    </source>
</reference>
<protein>
    <submittedName>
        <fullName evidence="2">Anthranilate/para-aminobenzoate synthase component I</fullName>
    </submittedName>
</protein>
<dbReference type="OrthoDB" id="3518032at2"/>
<dbReference type="AlphaFoldDB" id="A0A7M2YXE6"/>